<organism evidence="2 3">
    <name type="scientific">Guptibacillus hwajinpoensis</name>
    <dbReference type="NCBI Taxonomy" id="208199"/>
    <lineage>
        <taxon>Bacteria</taxon>
        <taxon>Bacillati</taxon>
        <taxon>Bacillota</taxon>
        <taxon>Bacilli</taxon>
        <taxon>Bacillales</taxon>
        <taxon>Guptibacillaceae</taxon>
        <taxon>Guptibacillus</taxon>
    </lineage>
</organism>
<reference evidence="2 3" key="1">
    <citation type="submission" date="2019-04" db="EMBL/GenBank/DDBJ databases">
        <title>Genome sequence of Bacillus hwajinpoensis strain Y2.</title>
        <authorList>
            <person name="Fair J.L."/>
            <person name="Maclea K.S."/>
        </authorList>
    </citation>
    <scope>NUCLEOTIDE SEQUENCE [LARGE SCALE GENOMIC DNA]</scope>
    <source>
        <strain evidence="2 3">Y2</strain>
    </source>
</reference>
<dbReference type="InterPro" id="IPR052934">
    <property type="entry name" value="Methyl-DNA_Rec/Restrict_Enz"/>
</dbReference>
<dbReference type="InterPro" id="IPR003593">
    <property type="entry name" value="AAA+_ATPase"/>
</dbReference>
<dbReference type="PANTHER" id="PTHR37291">
    <property type="entry name" value="5-METHYLCYTOSINE-SPECIFIC RESTRICTION ENZYME B"/>
    <property type="match status" value="1"/>
</dbReference>
<dbReference type="InterPro" id="IPR011704">
    <property type="entry name" value="ATPase_dyneun-rel_AAA"/>
</dbReference>
<dbReference type="OrthoDB" id="9781481at2"/>
<evidence type="ECO:0000259" key="1">
    <source>
        <dbReference type="SMART" id="SM00382"/>
    </source>
</evidence>
<dbReference type="GO" id="GO:0016887">
    <property type="term" value="F:ATP hydrolysis activity"/>
    <property type="evidence" value="ECO:0007669"/>
    <property type="project" value="InterPro"/>
</dbReference>
<comment type="caution">
    <text evidence="2">The sequence shown here is derived from an EMBL/GenBank/DDBJ whole genome shotgun (WGS) entry which is preliminary data.</text>
</comment>
<proteinExistence type="predicted"/>
<dbReference type="Proteomes" id="UP000310541">
    <property type="component" value="Unassembled WGS sequence"/>
</dbReference>
<evidence type="ECO:0000313" key="2">
    <source>
        <dbReference type="EMBL" id="TKD72213.1"/>
    </source>
</evidence>
<dbReference type="AlphaFoldDB" id="A0A4U1MLU7"/>
<dbReference type="SMART" id="SM00382">
    <property type="entry name" value="AAA"/>
    <property type="match status" value="1"/>
</dbReference>
<protein>
    <submittedName>
        <fullName evidence="2">AAA family ATPase</fullName>
    </submittedName>
</protein>
<dbReference type="SUPFAM" id="SSF52540">
    <property type="entry name" value="P-loop containing nucleoside triphosphate hydrolases"/>
    <property type="match status" value="1"/>
</dbReference>
<name>A0A4U1MLU7_9BACL</name>
<dbReference type="CDD" id="cd00009">
    <property type="entry name" value="AAA"/>
    <property type="match status" value="1"/>
</dbReference>
<dbReference type="RefSeq" id="WP_136946063.1">
    <property type="nucleotide sequence ID" value="NZ_SWFM01000001.1"/>
</dbReference>
<dbReference type="Gene3D" id="3.40.50.300">
    <property type="entry name" value="P-loop containing nucleotide triphosphate hydrolases"/>
    <property type="match status" value="1"/>
</dbReference>
<evidence type="ECO:0000313" key="3">
    <source>
        <dbReference type="Proteomes" id="UP000310541"/>
    </source>
</evidence>
<accession>A0A4U1MLU7</accession>
<gene>
    <name evidence="2" type="ORF">FBF83_05305</name>
</gene>
<dbReference type="EMBL" id="SWFM01000001">
    <property type="protein sequence ID" value="TKD72213.1"/>
    <property type="molecule type" value="Genomic_DNA"/>
</dbReference>
<feature type="domain" description="AAA+ ATPase" evidence="1">
    <location>
        <begin position="445"/>
        <end position="603"/>
    </location>
</feature>
<dbReference type="InterPro" id="IPR027417">
    <property type="entry name" value="P-loop_NTPase"/>
</dbReference>
<dbReference type="GO" id="GO:0005524">
    <property type="term" value="F:ATP binding"/>
    <property type="evidence" value="ECO:0007669"/>
    <property type="project" value="InterPro"/>
</dbReference>
<sequence length="698" mass="82265">MEQAWFVGAVVKGDQTERFINEGIWINGYDDRYIEQVKSIKIGDKIAIKSAYTRKHNLPFDNHGNTVSVMGIKAIGTVTYNYNDGKKVDVDWQPITPIKEWYFFTSRSTIWKVEEGKGWMYKNLIDFTFNNEDQYIEQFIQDPYWNSKYGDNSHQEFEWTSFYEAIAKAMLKFQQNRGELLSGIHTIFERINMNNPLTEKNAEGDKELLKDVCPFTIFGLFNKGITDHNRRLIMKEIANFLDVNEEVPQSFNGVPVLNNMNAWFFGNTENRNDDDFDNLWELFRIAIEITENDSVEESQNAFIEIYDKVRRQYGGSWKITIGLYWIKPWEYLPLDQNTRKILANKHFDILPRVPKKLYSGREYVDLIDEIKERFSEENFPFHSFPELSYKAWDGSLLVEDEEEEEFQEKLTNQTKENEKYTKEDFLNKVFIEESQYETIKSLLTRKKNLILQGAPGVGKTFAAKRLAYSLMGERDDARIMMLQFHQSYSYEDFIMGYRPNESGFELKEGPFYKFCLEASRNPDENYYLIIDEINRGNLSKIFGELLMLIESDKRGQKITLTYSDNLFSVPKNLYIIGMMNTADRSLAIIDYALRRRFCFVELEPAFESPKFKDHLLEQGVSEELVNKIQRKIGSINSVIANDVNLGKGFRIGHSYFTHYSDSENWYDEVIRYEIEPLINEYWFDEEDKAKNYVEELLS</sequence>
<dbReference type="Pfam" id="PF07728">
    <property type="entry name" value="AAA_5"/>
    <property type="match status" value="1"/>
</dbReference>
<dbReference type="PANTHER" id="PTHR37291:SF1">
    <property type="entry name" value="TYPE IV METHYL-DIRECTED RESTRICTION ENZYME ECOKMCRB SUBUNIT"/>
    <property type="match status" value="1"/>
</dbReference>